<evidence type="ECO:0000256" key="2">
    <source>
        <dbReference type="ARBA" id="ARBA00022898"/>
    </source>
</evidence>
<name>A0A5C6GB86_METRR</name>
<reference evidence="5" key="1">
    <citation type="submission" date="2018-12" db="EMBL/GenBank/DDBJ databases">
        <title>The complete genome of Metarhizium rileyi, a key fungal pathogen of Lepidoptera.</title>
        <authorList>
            <person name="Binneck E."/>
            <person name="Lastra C.C.L."/>
            <person name="Sosa-Gomez D.R."/>
        </authorList>
    </citation>
    <scope>NUCLEOTIDE SEQUENCE [LARGE SCALE GENOMIC DNA]</scope>
    <source>
        <strain evidence="5">Cep018-CH2</strain>
    </source>
</reference>
<evidence type="ECO:0000313" key="4">
    <source>
        <dbReference type="EMBL" id="TWU73571.1"/>
    </source>
</evidence>
<comment type="similarity">
    <text evidence="3">Belongs to the trans-sulfuration enzymes family.</text>
</comment>
<dbReference type="GO" id="GO:0019346">
    <property type="term" value="P:transsulfuration"/>
    <property type="evidence" value="ECO:0007669"/>
    <property type="project" value="InterPro"/>
</dbReference>
<keyword evidence="2 3" id="KW-0663">Pyridoxal phosphate</keyword>
<organism evidence="4 5">
    <name type="scientific">Metarhizium rileyi (strain RCEF 4871)</name>
    <name type="common">Nomuraea rileyi</name>
    <dbReference type="NCBI Taxonomy" id="1649241"/>
    <lineage>
        <taxon>Eukaryota</taxon>
        <taxon>Fungi</taxon>
        <taxon>Dikarya</taxon>
        <taxon>Ascomycota</taxon>
        <taxon>Pezizomycotina</taxon>
        <taxon>Sordariomycetes</taxon>
        <taxon>Hypocreomycetidae</taxon>
        <taxon>Hypocreales</taxon>
        <taxon>Clavicipitaceae</taxon>
        <taxon>Metarhizium</taxon>
    </lineage>
</organism>
<proteinExistence type="inferred from homology"/>
<dbReference type="GO" id="GO:0030170">
    <property type="term" value="F:pyridoxal phosphate binding"/>
    <property type="evidence" value="ECO:0007669"/>
    <property type="project" value="InterPro"/>
</dbReference>
<evidence type="ECO:0000256" key="1">
    <source>
        <dbReference type="ARBA" id="ARBA00001933"/>
    </source>
</evidence>
<evidence type="ECO:0000256" key="3">
    <source>
        <dbReference type="RuleBase" id="RU362118"/>
    </source>
</evidence>
<dbReference type="AlphaFoldDB" id="A0A5C6GB86"/>
<sequence length="557" mass="62458">MTPNTTPLGQAIPDKHHAVSVQLPRWNDVCDFGLGKPRVHDVLKNGYPRTFLHRDVRALVDSCSRGFVSPSQGLALFPDYSAAADCKSFITSERIQKADAVDSESVSLFAVYFYKKEKEPSSTEGLLPATLATLYAVVHPVRAESSKMTFWRLTGRGISSRRAEQYLDRECQFVQIDTPPPKLQSLPEHPVYETLRERIADLLERAPINPQRVARVSSRDVYLHPSGMSAIYHAHHALLRWRYSDIIMLGFPYELSIKMIETLGPPYRFFSFGTDNEIDQLEQLLRGKAEKGEKIQAVWCECPNNPMLRTVDINRVRKLADRYDFLLVIDDTIGSFANVDVQDVADIIVTSLSKNFSGSADVLAGSVVINLHFRHSSELKPAFDASYTNSLYVGDAEQLEYNSRRYLANLSRQNDTASFLADFFHPYVADPTSTLATLFYPKVCWSRHNYRARLRPVTEDFVPGYGAVLALSFETVAAASAFFDSLDLYKGPSFGATITIAVPYVQLVLQKDKEWASTNGLDETLVRISVGLEDKEALLRCVKVALQAADATKEGIY</sequence>
<evidence type="ECO:0000313" key="5">
    <source>
        <dbReference type="Proteomes" id="UP000317257"/>
    </source>
</evidence>
<dbReference type="EMBL" id="SBHS01000017">
    <property type="protein sequence ID" value="TWU73571.1"/>
    <property type="molecule type" value="Genomic_DNA"/>
</dbReference>
<comment type="caution">
    <text evidence="4">The sequence shown here is derived from an EMBL/GenBank/DDBJ whole genome shotgun (WGS) entry which is preliminary data.</text>
</comment>
<dbReference type="Pfam" id="PF01053">
    <property type="entry name" value="Cys_Met_Meta_PP"/>
    <property type="match status" value="1"/>
</dbReference>
<gene>
    <name evidence="4" type="ORF">ED733_004493</name>
</gene>
<dbReference type="InterPro" id="IPR015424">
    <property type="entry name" value="PyrdxlP-dep_Trfase"/>
</dbReference>
<dbReference type="SUPFAM" id="SSF53383">
    <property type="entry name" value="PLP-dependent transferases"/>
    <property type="match status" value="1"/>
</dbReference>
<dbReference type="InterPro" id="IPR015421">
    <property type="entry name" value="PyrdxlP-dep_Trfase_major"/>
</dbReference>
<accession>A0A5C6GB86</accession>
<dbReference type="Gene3D" id="3.40.640.10">
    <property type="entry name" value="Type I PLP-dependent aspartate aminotransferase-like (Major domain)"/>
    <property type="match status" value="1"/>
</dbReference>
<protein>
    <recommendedName>
        <fullName evidence="6">Cystathionine gamma-synthase</fullName>
    </recommendedName>
</protein>
<dbReference type="InterPro" id="IPR015422">
    <property type="entry name" value="PyrdxlP-dep_Trfase_small"/>
</dbReference>
<dbReference type="PANTHER" id="PTHR42699:SF1">
    <property type="entry name" value="CYSTATHIONINE GAMMA-SYNTHASE-RELATED"/>
    <property type="match status" value="1"/>
</dbReference>
<dbReference type="Proteomes" id="UP000317257">
    <property type="component" value="Unassembled WGS sequence"/>
</dbReference>
<dbReference type="PANTHER" id="PTHR42699">
    <property type="match status" value="1"/>
</dbReference>
<dbReference type="InterPro" id="IPR051750">
    <property type="entry name" value="Trans-sulfuration_enzymes"/>
</dbReference>
<dbReference type="GO" id="GO:0003962">
    <property type="term" value="F:cystathionine gamma-synthase activity"/>
    <property type="evidence" value="ECO:0007669"/>
    <property type="project" value="TreeGrafter"/>
</dbReference>
<dbReference type="Gene3D" id="3.90.1150.10">
    <property type="entry name" value="Aspartate Aminotransferase, domain 1"/>
    <property type="match status" value="1"/>
</dbReference>
<dbReference type="InterPro" id="IPR000277">
    <property type="entry name" value="Cys/Met-Metab_PyrdxlP-dep_enz"/>
</dbReference>
<comment type="cofactor">
    <cofactor evidence="1 3">
        <name>pyridoxal 5'-phosphate</name>
        <dbReference type="ChEBI" id="CHEBI:597326"/>
    </cofactor>
</comment>
<evidence type="ECO:0008006" key="6">
    <source>
        <dbReference type="Google" id="ProtNLM"/>
    </source>
</evidence>